<proteinExistence type="predicted"/>
<evidence type="ECO:0000313" key="3">
    <source>
        <dbReference type="Proteomes" id="UP000009026"/>
    </source>
</evidence>
<sequence>MKRLSLKSSFSVFNCVSGFAAMLAFAVVPGTAAAQVPPPPPQATLVECTQGNQNQIYAPAIAFFPRMVDVTGTGRVSSCVDSTDPGLASGIFTITGTSTVSCLLASAPTQNVITWNDGTQSTIEFINGVDVRPVGTSMVTILGRVSSGRYQNALAIKTVEVSSVPGVAQCLLSGVRSSATEISLALLRLF</sequence>
<accession>A0A0H4X666</accession>
<feature type="chain" id="PRO_5005212367" description="Ig-like domain-containing protein" evidence="1">
    <location>
        <begin position="27"/>
        <end position="190"/>
    </location>
</feature>
<evidence type="ECO:0000313" key="2">
    <source>
        <dbReference type="EMBL" id="AKQ69398.1"/>
    </source>
</evidence>
<dbReference type="AlphaFoldDB" id="A0A0H4X666"/>
<gene>
    <name evidence="2" type="ORF">A176_006310</name>
</gene>
<organism evidence="2 3">
    <name type="scientific">Pseudomyxococcus hansupus</name>
    <dbReference type="NCBI Taxonomy" id="1297742"/>
    <lineage>
        <taxon>Bacteria</taxon>
        <taxon>Pseudomonadati</taxon>
        <taxon>Myxococcota</taxon>
        <taxon>Myxococcia</taxon>
        <taxon>Myxococcales</taxon>
        <taxon>Cystobacterineae</taxon>
        <taxon>Myxococcaceae</taxon>
        <taxon>Pseudomyxococcus</taxon>
    </lineage>
</organism>
<feature type="signal peptide" evidence="1">
    <location>
        <begin position="1"/>
        <end position="26"/>
    </location>
</feature>
<dbReference type="Proteomes" id="UP000009026">
    <property type="component" value="Chromosome"/>
</dbReference>
<name>A0A0H4X666_9BACT</name>
<dbReference type="RefSeq" id="WP_002635958.1">
    <property type="nucleotide sequence ID" value="NZ_CP012109.1"/>
</dbReference>
<dbReference type="EMBL" id="CP012109">
    <property type="protein sequence ID" value="AKQ69398.1"/>
    <property type="molecule type" value="Genomic_DNA"/>
</dbReference>
<protein>
    <recommendedName>
        <fullName evidence="4">Ig-like domain-containing protein</fullName>
    </recommendedName>
</protein>
<reference evidence="2 3" key="1">
    <citation type="journal article" date="2016" name="PLoS ONE">
        <title>Complete Genome Sequence and Comparative Genomics of a Novel Myxobacterium Myxococcus hansupus.</title>
        <authorList>
            <person name="Sharma G."/>
            <person name="Narwani T."/>
            <person name="Subramanian S."/>
        </authorList>
    </citation>
    <scope>NUCLEOTIDE SEQUENCE [LARGE SCALE GENOMIC DNA]</scope>
    <source>
        <strain evidence="3">mixupus</strain>
    </source>
</reference>
<evidence type="ECO:0000256" key="1">
    <source>
        <dbReference type="SAM" id="SignalP"/>
    </source>
</evidence>
<keyword evidence="3" id="KW-1185">Reference proteome</keyword>
<dbReference type="KEGG" id="mym:A176_006310"/>
<evidence type="ECO:0008006" key="4">
    <source>
        <dbReference type="Google" id="ProtNLM"/>
    </source>
</evidence>
<dbReference type="PATRIC" id="fig|1297742.4.peg.6399"/>
<keyword evidence="1" id="KW-0732">Signal</keyword>